<accession>A0AAD4D123</accession>
<reference evidence="2" key="1">
    <citation type="journal article" date="2020" name="Fungal Divers.">
        <title>Resolving the Mortierellaceae phylogeny through synthesis of multi-gene phylogenetics and phylogenomics.</title>
        <authorList>
            <person name="Vandepol N."/>
            <person name="Liber J."/>
            <person name="Desiro A."/>
            <person name="Na H."/>
            <person name="Kennedy M."/>
            <person name="Barry K."/>
            <person name="Grigoriev I.V."/>
            <person name="Miller A.N."/>
            <person name="O'Donnell K."/>
            <person name="Stajich J.E."/>
            <person name="Bonito G."/>
        </authorList>
    </citation>
    <scope>NUCLEOTIDE SEQUENCE</scope>
    <source>
        <strain evidence="2">NRRL 28262</strain>
    </source>
</reference>
<dbReference type="EMBL" id="JAAAIL010004918">
    <property type="protein sequence ID" value="KAG0247206.1"/>
    <property type="molecule type" value="Genomic_DNA"/>
</dbReference>
<comment type="caution">
    <text evidence="2">The sequence shown here is derived from an EMBL/GenBank/DDBJ whole genome shotgun (WGS) entry which is preliminary data.</text>
</comment>
<feature type="non-terminal residue" evidence="2">
    <location>
        <position position="73"/>
    </location>
</feature>
<dbReference type="Proteomes" id="UP001194580">
    <property type="component" value="Unassembled WGS sequence"/>
</dbReference>
<gene>
    <name evidence="2" type="ORF">BGZ95_008916</name>
</gene>
<evidence type="ECO:0000259" key="1">
    <source>
        <dbReference type="Pfam" id="PF21666"/>
    </source>
</evidence>
<name>A0AAD4D123_9FUNG</name>
<dbReference type="AlphaFoldDB" id="A0AAD4D123"/>
<evidence type="ECO:0000313" key="3">
    <source>
        <dbReference type="Proteomes" id="UP001194580"/>
    </source>
</evidence>
<evidence type="ECO:0000313" key="2">
    <source>
        <dbReference type="EMBL" id="KAG0247206.1"/>
    </source>
</evidence>
<protein>
    <recommendedName>
        <fullName evidence="1">DUF4246 domain-containing protein</fullName>
    </recommendedName>
</protein>
<dbReference type="Pfam" id="PF21666">
    <property type="entry name" value="DUF4246_N"/>
    <property type="match status" value="1"/>
</dbReference>
<dbReference type="InterPro" id="IPR049207">
    <property type="entry name" value="DUF4246_N"/>
</dbReference>
<sequence length="73" mass="8704">MPLPHPWTGDDYEDGFPVTLITELTMMAVSNTIREKPQWWLKYKDPEISAKWKQEIESAGLERHERYRLGEKE</sequence>
<proteinExistence type="predicted"/>
<organism evidence="2 3">
    <name type="scientific">Linnemannia exigua</name>
    <dbReference type="NCBI Taxonomy" id="604196"/>
    <lineage>
        <taxon>Eukaryota</taxon>
        <taxon>Fungi</taxon>
        <taxon>Fungi incertae sedis</taxon>
        <taxon>Mucoromycota</taxon>
        <taxon>Mortierellomycotina</taxon>
        <taxon>Mortierellomycetes</taxon>
        <taxon>Mortierellales</taxon>
        <taxon>Mortierellaceae</taxon>
        <taxon>Linnemannia</taxon>
    </lineage>
</organism>
<feature type="domain" description="DUF4246" evidence="1">
    <location>
        <begin position="4"/>
        <end position="55"/>
    </location>
</feature>
<keyword evidence="3" id="KW-1185">Reference proteome</keyword>